<proteinExistence type="predicted"/>
<evidence type="ECO:0000256" key="1">
    <source>
        <dbReference type="SAM" id="MobiDB-lite"/>
    </source>
</evidence>
<accession>A0A6C0M029</accession>
<organism evidence="2">
    <name type="scientific">viral metagenome</name>
    <dbReference type="NCBI Taxonomy" id="1070528"/>
    <lineage>
        <taxon>unclassified sequences</taxon>
        <taxon>metagenomes</taxon>
        <taxon>organismal metagenomes</taxon>
    </lineage>
</organism>
<feature type="compositionally biased region" description="Basic residues" evidence="1">
    <location>
        <begin position="114"/>
        <end position="128"/>
    </location>
</feature>
<reference evidence="2" key="1">
    <citation type="journal article" date="2020" name="Nature">
        <title>Giant virus diversity and host interactions through global metagenomics.</title>
        <authorList>
            <person name="Schulz F."/>
            <person name="Roux S."/>
            <person name="Paez-Espino D."/>
            <person name="Jungbluth S."/>
            <person name="Walsh D.A."/>
            <person name="Denef V.J."/>
            <person name="McMahon K.D."/>
            <person name="Konstantinidis K.T."/>
            <person name="Eloe-Fadrosh E.A."/>
            <person name="Kyrpides N.C."/>
            <person name="Woyke T."/>
        </authorList>
    </citation>
    <scope>NUCLEOTIDE SEQUENCE</scope>
    <source>
        <strain evidence="2">GVMAG-S-1035231-58</strain>
    </source>
</reference>
<dbReference type="EMBL" id="MN740639">
    <property type="protein sequence ID" value="QHU36426.1"/>
    <property type="molecule type" value="Genomic_DNA"/>
</dbReference>
<protein>
    <submittedName>
        <fullName evidence="2">Uncharacterized protein</fullName>
    </submittedName>
</protein>
<evidence type="ECO:0000313" key="2">
    <source>
        <dbReference type="EMBL" id="QHU36426.1"/>
    </source>
</evidence>
<dbReference type="AlphaFoldDB" id="A0A6C0M029"/>
<name>A0A6C0M029_9ZZZZ</name>
<sequence>MPLPFKSSAGDWEITLINDELSSVSYKGSKVYLPSGGLSVIKKPAAYQIKSSADQNTMIQIDEDAVTVESRGTVLASIHGSEPLYELMKNNFPASIEYNENPQPPSNPGSPARRGGRRTRRKSRRTRK</sequence>
<feature type="region of interest" description="Disordered" evidence="1">
    <location>
        <begin position="95"/>
        <end position="128"/>
    </location>
</feature>